<protein>
    <recommendedName>
        <fullName evidence="7">Homeobox domain-containing protein</fullName>
    </recommendedName>
</protein>
<feature type="region of interest" description="Disordered" evidence="6">
    <location>
        <begin position="15"/>
        <end position="41"/>
    </location>
</feature>
<dbReference type="Pfam" id="PF05920">
    <property type="entry name" value="Homeobox_KN"/>
    <property type="match status" value="1"/>
</dbReference>
<evidence type="ECO:0000256" key="2">
    <source>
        <dbReference type="ARBA" id="ARBA00023125"/>
    </source>
</evidence>
<evidence type="ECO:0000256" key="1">
    <source>
        <dbReference type="ARBA" id="ARBA00009661"/>
    </source>
</evidence>
<dbReference type="EnsemblMetazoa" id="CLYHEMT011035.2">
    <property type="protein sequence ID" value="CLYHEMP011035.2"/>
    <property type="gene ID" value="CLYHEMG011035"/>
</dbReference>
<reference evidence="8" key="1">
    <citation type="submission" date="2021-01" db="UniProtKB">
        <authorList>
            <consortium name="EnsemblMetazoa"/>
        </authorList>
    </citation>
    <scope>IDENTIFICATION</scope>
</reference>
<dbReference type="Proteomes" id="UP000594262">
    <property type="component" value="Unplaced"/>
</dbReference>
<dbReference type="Gene3D" id="1.10.10.60">
    <property type="entry name" value="Homeodomain-like"/>
    <property type="match status" value="1"/>
</dbReference>
<dbReference type="FunFam" id="1.10.10.60:FF:000004">
    <property type="entry name" value="Meis2 homeobox isoform 2c"/>
    <property type="match status" value="1"/>
</dbReference>
<dbReference type="OrthoDB" id="10056939at2759"/>
<name>A0A7M5V491_9CNID</name>
<evidence type="ECO:0000256" key="4">
    <source>
        <dbReference type="ARBA" id="ARBA00023242"/>
    </source>
</evidence>
<accession>A0A7M5V491</accession>
<comment type="similarity">
    <text evidence="1">Belongs to the TALE/MEIS homeobox family.</text>
</comment>
<evidence type="ECO:0000259" key="7">
    <source>
        <dbReference type="PROSITE" id="PS50071"/>
    </source>
</evidence>
<evidence type="ECO:0000313" key="8">
    <source>
        <dbReference type="EnsemblMetazoa" id="CLYHEMP011035.2"/>
    </source>
</evidence>
<dbReference type="InterPro" id="IPR032453">
    <property type="entry name" value="PKNOX/Meis_N"/>
</dbReference>
<dbReference type="SMART" id="SM00389">
    <property type="entry name" value="HOX"/>
    <property type="match status" value="1"/>
</dbReference>
<sequence>MTDDQIVIKYEESFTNNNNNLNNEGSSSQSERSPSSPLGLSELESSTTLGNIAQNVNPNDKMAIYQHPLFPLLRLLFEKCESATKSIDNADSLCFEAEMKAYITEMAKVNKPFFTDNVEVDTLMLKSLQVLAIHLLELGKVNELCKDFCTRYISCLKGKLNSENIMRTLDIQNTPPGSPTSPKNPTQPMSDVTMVGSTIDASILAPPKTPTAVPVNGRSSSTSSLENNNTTLKEDFSIHRSMSVDTPSFIGAAGLATPMSPEQLTGFLTKKNKGGKRGTLPKVATNVLKAWLFQHLVHPYPSEEEKKQLAVQTNLSILQVNNWFINARRRIIQPMLDSSSTVLKNNKKPKQPRNAAQKGWASTMEELSTTNRPGPLSPPAQQPVRYMMSPVTSSAPGPVLLNLGAQSTNQPSTTQSMLMSPVQFVQVNQIPSMQSIQAATGYLPAHTASTQTSFPSTTAANSVESSTKDA</sequence>
<evidence type="ECO:0000256" key="5">
    <source>
        <dbReference type="PROSITE-ProRule" id="PRU00108"/>
    </source>
</evidence>
<dbReference type="GO" id="GO:0005634">
    <property type="term" value="C:nucleus"/>
    <property type="evidence" value="ECO:0007669"/>
    <property type="project" value="UniProtKB-SubCell"/>
</dbReference>
<proteinExistence type="inferred from homology"/>
<dbReference type="GO" id="GO:0006355">
    <property type="term" value="P:regulation of DNA-templated transcription"/>
    <property type="evidence" value="ECO:0007669"/>
    <property type="project" value="InterPro"/>
</dbReference>
<dbReference type="Pfam" id="PF16493">
    <property type="entry name" value="Meis_PKNOX_N"/>
    <property type="match status" value="1"/>
</dbReference>
<dbReference type="CDD" id="cd00086">
    <property type="entry name" value="homeodomain"/>
    <property type="match status" value="1"/>
</dbReference>
<feature type="DNA-binding region" description="Homeobox" evidence="5">
    <location>
        <begin position="273"/>
        <end position="335"/>
    </location>
</feature>
<dbReference type="AlphaFoldDB" id="A0A7M5V491"/>
<dbReference type="PANTHER" id="PTHR11850">
    <property type="entry name" value="HOMEOBOX PROTEIN TRANSCRIPTION FACTORS"/>
    <property type="match status" value="1"/>
</dbReference>
<evidence type="ECO:0000313" key="9">
    <source>
        <dbReference type="Proteomes" id="UP000594262"/>
    </source>
</evidence>
<evidence type="ECO:0000256" key="6">
    <source>
        <dbReference type="SAM" id="MobiDB-lite"/>
    </source>
</evidence>
<dbReference type="GeneID" id="136803025"/>
<comment type="subcellular location">
    <subcellularLocation>
        <location evidence="5">Nucleus</location>
    </subcellularLocation>
</comment>
<dbReference type="RefSeq" id="XP_066915878.1">
    <property type="nucleotide sequence ID" value="XM_067059777.1"/>
</dbReference>
<dbReference type="InterPro" id="IPR001356">
    <property type="entry name" value="HD"/>
</dbReference>
<feature type="region of interest" description="Disordered" evidence="6">
    <location>
        <begin position="448"/>
        <end position="470"/>
    </location>
</feature>
<dbReference type="SUPFAM" id="SSF46689">
    <property type="entry name" value="Homeodomain-like"/>
    <property type="match status" value="1"/>
</dbReference>
<dbReference type="RefSeq" id="XP_066915877.1">
    <property type="nucleotide sequence ID" value="XM_067059776.1"/>
</dbReference>
<dbReference type="InterPro" id="IPR050224">
    <property type="entry name" value="TALE_homeobox"/>
</dbReference>
<dbReference type="InterPro" id="IPR008422">
    <property type="entry name" value="KN_HD"/>
</dbReference>
<keyword evidence="4 5" id="KW-0539">Nucleus</keyword>
<feature type="compositionally biased region" description="Low complexity" evidence="6">
    <location>
        <begin position="219"/>
        <end position="228"/>
    </location>
</feature>
<dbReference type="PROSITE" id="PS50071">
    <property type="entry name" value="HOMEOBOX_2"/>
    <property type="match status" value="1"/>
</dbReference>
<keyword evidence="9" id="KW-1185">Reference proteome</keyword>
<dbReference type="GO" id="GO:0003677">
    <property type="term" value="F:DNA binding"/>
    <property type="evidence" value="ECO:0007669"/>
    <property type="project" value="UniProtKB-UniRule"/>
</dbReference>
<dbReference type="InterPro" id="IPR009057">
    <property type="entry name" value="Homeodomain-like_sf"/>
</dbReference>
<organism evidence="8 9">
    <name type="scientific">Clytia hemisphaerica</name>
    <dbReference type="NCBI Taxonomy" id="252671"/>
    <lineage>
        <taxon>Eukaryota</taxon>
        <taxon>Metazoa</taxon>
        <taxon>Cnidaria</taxon>
        <taxon>Hydrozoa</taxon>
        <taxon>Hydroidolina</taxon>
        <taxon>Leptothecata</taxon>
        <taxon>Obeliida</taxon>
        <taxon>Clytiidae</taxon>
        <taxon>Clytia</taxon>
    </lineage>
</organism>
<dbReference type="EnsemblMetazoa" id="CLYHEMT011035.1">
    <property type="protein sequence ID" value="CLYHEMP011035.1"/>
    <property type="gene ID" value="CLYHEMG011035"/>
</dbReference>
<keyword evidence="3 5" id="KW-0371">Homeobox</keyword>
<keyword evidence="2 5" id="KW-0238">DNA-binding</keyword>
<feature type="region of interest" description="Disordered" evidence="6">
    <location>
        <begin position="342"/>
        <end position="379"/>
    </location>
</feature>
<evidence type="ECO:0000256" key="3">
    <source>
        <dbReference type="ARBA" id="ARBA00023155"/>
    </source>
</evidence>
<feature type="region of interest" description="Disordered" evidence="6">
    <location>
        <begin position="206"/>
        <end position="228"/>
    </location>
</feature>
<feature type="domain" description="Homeobox" evidence="7">
    <location>
        <begin position="271"/>
        <end position="334"/>
    </location>
</feature>